<protein>
    <submittedName>
        <fullName evidence="1">Uncharacterized protein</fullName>
    </submittedName>
</protein>
<accession>A0A0M9WAS0</accession>
<name>A0A0M9WAS0_9EURO</name>
<dbReference type="EMBL" id="LHQQ01000302">
    <property type="protein sequence ID" value="KOS37673.1"/>
    <property type="molecule type" value="Genomic_DNA"/>
</dbReference>
<evidence type="ECO:0000313" key="2">
    <source>
        <dbReference type="Proteomes" id="UP000037696"/>
    </source>
</evidence>
<dbReference type="STRING" id="229535.A0A0M9WAS0"/>
<dbReference type="OrthoDB" id="76567at2759"/>
<keyword evidence="2" id="KW-1185">Reference proteome</keyword>
<dbReference type="Proteomes" id="UP000037696">
    <property type="component" value="Unassembled WGS sequence"/>
</dbReference>
<proteinExistence type="predicted"/>
<sequence length="176" mass="19891">MGIDPDDYTLNGASRYNGRTCAKEADQSLTPLENPSEDNDWPLLVVETGLSASEAQLRADAYWWFSNSDHQVNVVIILRIQRSPERKVFMKLYTLGTTTPRSAMITKAWLCADITLSLVITYNSLSYKDSPTPKLAAKKSTNFLRIHFRFTTDSLQIQFTLEVPIPILEGINFITL</sequence>
<reference evidence="1 2" key="1">
    <citation type="submission" date="2015-08" db="EMBL/GenBank/DDBJ databases">
        <title>Genome sequencing of Penicillium nordicum.</title>
        <authorList>
            <person name="Nguyen H.D."/>
            <person name="Seifert K.A."/>
        </authorList>
    </citation>
    <scope>NUCLEOTIDE SEQUENCE [LARGE SCALE GENOMIC DNA]</scope>
    <source>
        <strain evidence="1 2">DAOMC 185683</strain>
    </source>
</reference>
<gene>
    <name evidence="1" type="ORF">ACN38_g11521</name>
</gene>
<organism evidence="1 2">
    <name type="scientific">Penicillium nordicum</name>
    <dbReference type="NCBI Taxonomy" id="229535"/>
    <lineage>
        <taxon>Eukaryota</taxon>
        <taxon>Fungi</taxon>
        <taxon>Dikarya</taxon>
        <taxon>Ascomycota</taxon>
        <taxon>Pezizomycotina</taxon>
        <taxon>Eurotiomycetes</taxon>
        <taxon>Eurotiomycetidae</taxon>
        <taxon>Eurotiales</taxon>
        <taxon>Aspergillaceae</taxon>
        <taxon>Penicillium</taxon>
    </lineage>
</organism>
<comment type="caution">
    <text evidence="1">The sequence shown here is derived from an EMBL/GenBank/DDBJ whole genome shotgun (WGS) entry which is preliminary data.</text>
</comment>
<evidence type="ECO:0000313" key="1">
    <source>
        <dbReference type="EMBL" id="KOS37673.1"/>
    </source>
</evidence>
<dbReference type="AlphaFoldDB" id="A0A0M9WAS0"/>